<reference evidence="1 2" key="1">
    <citation type="submission" date="2019-03" db="EMBL/GenBank/DDBJ databases">
        <title>Genomic Encyclopedia of Type Strains, Phase IV (KMG-IV): sequencing the most valuable type-strain genomes for metagenomic binning, comparative biology and taxonomic classification.</title>
        <authorList>
            <person name="Goeker M."/>
        </authorList>
    </citation>
    <scope>NUCLEOTIDE SEQUENCE [LARGE SCALE GENOMIC DNA]</scope>
    <source>
        <strain evidence="1 2">DSM 100055</strain>
    </source>
</reference>
<keyword evidence="2" id="KW-1185">Reference proteome</keyword>
<evidence type="ECO:0000313" key="2">
    <source>
        <dbReference type="Proteomes" id="UP000294678"/>
    </source>
</evidence>
<evidence type="ECO:0000313" key="1">
    <source>
        <dbReference type="EMBL" id="TDT67015.1"/>
    </source>
</evidence>
<protein>
    <submittedName>
        <fullName evidence="1">Uncharacterized protein</fullName>
    </submittedName>
</protein>
<gene>
    <name evidence="1" type="ORF">EV215_2063</name>
</gene>
<dbReference type="AlphaFoldDB" id="A0AA46DWU0"/>
<proteinExistence type="predicted"/>
<sequence length="58" mass="6661">MNSLITNINENLVNAEKTVKEKRILGGMDLFHLKKEDLMIISKKDYEKLLELAASKNN</sequence>
<dbReference type="Proteomes" id="UP000294678">
    <property type="component" value="Unassembled WGS sequence"/>
</dbReference>
<comment type="caution">
    <text evidence="1">The sequence shown here is derived from an EMBL/GenBank/DDBJ whole genome shotgun (WGS) entry which is preliminary data.</text>
</comment>
<dbReference type="EMBL" id="SOBG01000012">
    <property type="protein sequence ID" value="TDT67015.1"/>
    <property type="molecule type" value="Genomic_DNA"/>
</dbReference>
<accession>A0AA46DWU0</accession>
<dbReference type="RefSeq" id="WP_166667407.1">
    <property type="nucleotide sequence ID" value="NZ_SOBG01000012.1"/>
</dbReference>
<name>A0AA46DWU0_9FUSO</name>
<organism evidence="1 2">
    <name type="scientific">Hypnocyclicus thermotrophus</name>
    <dbReference type="NCBI Taxonomy" id="1627895"/>
    <lineage>
        <taxon>Bacteria</taxon>
        <taxon>Fusobacteriati</taxon>
        <taxon>Fusobacteriota</taxon>
        <taxon>Fusobacteriia</taxon>
        <taxon>Fusobacteriales</taxon>
        <taxon>Fusobacteriaceae</taxon>
        <taxon>Hypnocyclicus</taxon>
    </lineage>
</organism>